<organism evidence="3 4">
    <name type="scientific">Triparma strigata</name>
    <dbReference type="NCBI Taxonomy" id="1606541"/>
    <lineage>
        <taxon>Eukaryota</taxon>
        <taxon>Sar</taxon>
        <taxon>Stramenopiles</taxon>
        <taxon>Ochrophyta</taxon>
        <taxon>Bolidophyceae</taxon>
        <taxon>Parmales</taxon>
        <taxon>Triparmaceae</taxon>
        <taxon>Triparma</taxon>
    </lineage>
</organism>
<name>A0A9W6ZRG9_9STRA</name>
<evidence type="ECO:0000313" key="3">
    <source>
        <dbReference type="EMBL" id="GMH56741.1"/>
    </source>
</evidence>
<keyword evidence="2" id="KW-0732">Signal</keyword>
<feature type="compositionally biased region" description="Gly residues" evidence="1">
    <location>
        <begin position="1033"/>
        <end position="1045"/>
    </location>
</feature>
<reference evidence="4" key="1">
    <citation type="journal article" date="2023" name="Commun. Biol.">
        <title>Genome analysis of Parmales, the sister group of diatoms, reveals the evolutionary specialization of diatoms from phago-mixotrophs to photoautotrophs.</title>
        <authorList>
            <person name="Ban H."/>
            <person name="Sato S."/>
            <person name="Yoshikawa S."/>
            <person name="Yamada K."/>
            <person name="Nakamura Y."/>
            <person name="Ichinomiya M."/>
            <person name="Sato N."/>
            <person name="Blanc-Mathieu R."/>
            <person name="Endo H."/>
            <person name="Kuwata A."/>
            <person name="Ogata H."/>
        </authorList>
    </citation>
    <scope>NUCLEOTIDE SEQUENCE [LARGE SCALE GENOMIC DNA]</scope>
    <source>
        <strain evidence="4">NIES 3701</strain>
    </source>
</reference>
<proteinExistence type="predicted"/>
<dbReference type="EMBL" id="BRXY01000041">
    <property type="protein sequence ID" value="GMH56741.1"/>
    <property type="molecule type" value="Genomic_DNA"/>
</dbReference>
<evidence type="ECO:0000256" key="1">
    <source>
        <dbReference type="SAM" id="MobiDB-lite"/>
    </source>
</evidence>
<feature type="chain" id="PRO_5040948259" evidence="2">
    <location>
        <begin position="18"/>
        <end position="1269"/>
    </location>
</feature>
<feature type="region of interest" description="Disordered" evidence="1">
    <location>
        <begin position="1010"/>
        <end position="1048"/>
    </location>
</feature>
<keyword evidence="4" id="KW-1185">Reference proteome</keyword>
<accession>A0A9W6ZRG9</accession>
<evidence type="ECO:0000256" key="2">
    <source>
        <dbReference type="SAM" id="SignalP"/>
    </source>
</evidence>
<feature type="signal peptide" evidence="2">
    <location>
        <begin position="1"/>
        <end position="17"/>
    </location>
</feature>
<dbReference type="Proteomes" id="UP001165085">
    <property type="component" value="Unassembled WGS sequence"/>
</dbReference>
<evidence type="ECO:0000313" key="4">
    <source>
        <dbReference type="Proteomes" id="UP001165085"/>
    </source>
</evidence>
<dbReference type="OrthoDB" id="191901at2759"/>
<comment type="caution">
    <text evidence="3">The sequence shown here is derived from an EMBL/GenBank/DDBJ whole genome shotgun (WGS) entry which is preliminary data.</text>
</comment>
<protein>
    <submittedName>
        <fullName evidence="3">Uncharacterized protein</fullName>
    </submittedName>
</protein>
<sequence length="1269" mass="139550">MMFTIATAFLALPFAQGCSILSPNPITGKVMLNEEDDFIMEDGMRQAAVAPTTEHSRLLRETHEQRRLTQWADSTLLPTQSGSYNPDKDVVPWIGSEIYLNYKYDNSAVTEEPNPGPIPDFMEGWLTYNEDWPITGLRDDSDPNTGFRTQKNPNYVSLADLAPHQIPVNVVALTNRRDLKFGPKMNPYLSERRESDYYKLCWDVSAYASRYEGGNIGYSMYDTCHALLYVEDMTIAMNEHLQKRGEMVEFVLMEMSIHQHEECWAPWDAGACRSSMANNVDFAKYGMINIFVADAEEPFYMKSKGNPLYEAFSLDTGFVRGQTTLGPHTWRDTEFGSHFYVDGGTGRGMQISTHEFQHTLGISHVAGSPGEEYEVTNEKDDSPIQYSALSHPTCEINAIGLWYCSDKYIYASPPQCDESERCCGTRSENDPENHMFVDGECMAPWPLPSAYTPTYAEPFTQIIDNYLYLNNVVPTSVNGPDGTCAGNWDEYSCWDQEGCMWDQDPAVCVDIQGFPDFPAKPHLTVSSNPGEVFPQFGDTKFVTWLDPMQNLHTYVAEAGEEIKVSIDAGICTFDVCARCAGHPPACERPNHGAVDVWIEVLNADMVREGIYSVGNGHHTFSAAGLFYIKIFVKTRRNDKPITHDFDIDAYDDPAMMCDSIEDDDWMNIRNCWTNDFGGPYTVTVFSDDGTEDDGGACEGADSCEVYVDPGTLNGMCVDYSPPSPGCPEQFQKENPGVEQPQKNMDPACWRGKCLTEYSFANDYGYCSDMTTFKWCVHWFCGNGYSEYLEDMPDFKVMEKCLCNPEDTTNSYRSGDCVEFNEFPSTGQFEQIAFGGDEVYRPMGEPVSQGGGGNYFTCSGDSEECAYLGPMLGWFAGSEPGCGWLDDGDAQCIDWDNSLPDTSCETAADCASLKVAGGCDYVCANPDPLNRGPGQCMWVSDCPDYPDSASVPECDDCVQEEPCQDRECCSDADALASCGTYGDICDGGWCEWSSEDAQKQCQDHGIGCSGSEPFGPGGDSTPSPTPTPYHDGGDTQGGDTQGGDEGGTPLEILHKVTVNVQSEMQISVESVPEEGSQALQILARGIEIAIEKSMADVRPGAKVVVTSVDGRSVVGSTGRRRLKEAGVVFELSLPFLIAEGEEVPTGPTAEASVTEAFEAVTGAINENKFDIQGGMEEYVITAVSDGEIEGDVASILDDVTESVGEVSGGEGNINVQGIQIGEPEEYVKVLCSFDSDCDGGLKCVFPPMEVKRMRLRRKLFGNFEVLGQCL</sequence>
<gene>
    <name evidence="3" type="ORF">TrST_g10885</name>
</gene>
<dbReference type="AlphaFoldDB" id="A0A9W6ZRG9"/>